<dbReference type="GO" id="GO:0006508">
    <property type="term" value="P:proteolysis"/>
    <property type="evidence" value="ECO:0007669"/>
    <property type="project" value="UniProtKB-KW"/>
</dbReference>
<dbReference type="PANTHER" id="PTHR10183">
    <property type="entry name" value="CALPAIN"/>
    <property type="match status" value="1"/>
</dbReference>
<dbReference type="Pfam" id="PF01067">
    <property type="entry name" value="Calpain_III"/>
    <property type="match status" value="1"/>
</dbReference>
<accession>A0ABD0YMI8</accession>
<keyword evidence="4" id="KW-0788">Thiol protease</keyword>
<proteinExistence type="inferred from homology"/>
<dbReference type="InterPro" id="IPR022682">
    <property type="entry name" value="Calpain_domain_III"/>
</dbReference>
<dbReference type="InterPro" id="IPR036213">
    <property type="entry name" value="Calpain_III_sf"/>
</dbReference>
<dbReference type="EMBL" id="JBFDAA010000005">
    <property type="protein sequence ID" value="KAL1132481.1"/>
    <property type="molecule type" value="Genomic_DNA"/>
</dbReference>
<evidence type="ECO:0000256" key="3">
    <source>
        <dbReference type="ARBA" id="ARBA00022801"/>
    </source>
</evidence>
<evidence type="ECO:0000313" key="7">
    <source>
        <dbReference type="Proteomes" id="UP001558652"/>
    </source>
</evidence>
<dbReference type="Proteomes" id="UP001558652">
    <property type="component" value="Unassembled WGS sequence"/>
</dbReference>
<comment type="caution">
    <text evidence="6">The sequence shown here is derived from an EMBL/GenBank/DDBJ whole genome shotgun (WGS) entry which is preliminary data.</text>
</comment>
<dbReference type="GO" id="GO:0008234">
    <property type="term" value="F:cysteine-type peptidase activity"/>
    <property type="evidence" value="ECO:0007669"/>
    <property type="project" value="UniProtKB-KW"/>
</dbReference>
<evidence type="ECO:0000256" key="2">
    <source>
        <dbReference type="ARBA" id="ARBA00022670"/>
    </source>
</evidence>
<dbReference type="InterPro" id="IPR022684">
    <property type="entry name" value="Calpain_cysteine_protease"/>
</dbReference>
<name>A0ABD0YMI8_9HEMI</name>
<keyword evidence="2" id="KW-0645">Protease</keyword>
<evidence type="ECO:0000313" key="6">
    <source>
        <dbReference type="EMBL" id="KAL1132481.1"/>
    </source>
</evidence>
<dbReference type="PANTHER" id="PTHR10183:SF379">
    <property type="entry name" value="CALPAIN-5"/>
    <property type="match status" value="1"/>
</dbReference>
<dbReference type="InterPro" id="IPR022683">
    <property type="entry name" value="Calpain_III"/>
</dbReference>
<evidence type="ECO:0000256" key="1">
    <source>
        <dbReference type="ARBA" id="ARBA00007623"/>
    </source>
</evidence>
<gene>
    <name evidence="6" type="ORF">AAG570_010436</name>
</gene>
<dbReference type="Gene3D" id="2.60.120.380">
    <property type="match status" value="1"/>
</dbReference>
<evidence type="ECO:0000259" key="5">
    <source>
        <dbReference type="SMART" id="SM00720"/>
    </source>
</evidence>
<dbReference type="SUPFAM" id="SSF49758">
    <property type="entry name" value="Calpain large subunit, middle domain (domain III)"/>
    <property type="match status" value="1"/>
</dbReference>
<keyword evidence="7" id="KW-1185">Reference proteome</keyword>
<dbReference type="AlphaFoldDB" id="A0ABD0YMI8"/>
<sequence length="167" mass="18892">MAEVNGEWLLGETAGGSRNDLELFAINPQYLLSVGPPHSHPTKQDYLFPREKKKNAVEVSVCLTQLGDPPLLHIAFLIYETDTKDERLSAEYFLCVQPEESSGAFINWRQVRHRFRLSPGLYIIVPATFKPHTNGNFNLTVHAPPPISLQPLISRYGINIYDGIYEN</sequence>
<dbReference type="PRINTS" id="PR00704">
    <property type="entry name" value="CALPAIN"/>
</dbReference>
<comment type="similarity">
    <text evidence="1">Belongs to the peptidase C2 family.</text>
</comment>
<keyword evidence="3" id="KW-0378">Hydrolase</keyword>
<dbReference type="SMART" id="SM00720">
    <property type="entry name" value="calpain_III"/>
    <property type="match status" value="1"/>
</dbReference>
<evidence type="ECO:0000256" key="4">
    <source>
        <dbReference type="ARBA" id="ARBA00022807"/>
    </source>
</evidence>
<protein>
    <recommendedName>
        <fullName evidence="5">Peptidase C2 calpain domain-containing protein</fullName>
    </recommendedName>
</protein>
<reference evidence="6 7" key="1">
    <citation type="submission" date="2024-07" db="EMBL/GenBank/DDBJ databases">
        <title>Chromosome-level genome assembly of the water stick insect Ranatra chinensis (Heteroptera: Nepidae).</title>
        <authorList>
            <person name="Liu X."/>
        </authorList>
    </citation>
    <scope>NUCLEOTIDE SEQUENCE [LARGE SCALE GENOMIC DNA]</scope>
    <source>
        <strain evidence="6">Cailab_2021Rc</strain>
        <tissue evidence="6">Muscle</tissue>
    </source>
</reference>
<organism evidence="6 7">
    <name type="scientific">Ranatra chinensis</name>
    <dbReference type="NCBI Taxonomy" id="642074"/>
    <lineage>
        <taxon>Eukaryota</taxon>
        <taxon>Metazoa</taxon>
        <taxon>Ecdysozoa</taxon>
        <taxon>Arthropoda</taxon>
        <taxon>Hexapoda</taxon>
        <taxon>Insecta</taxon>
        <taxon>Pterygota</taxon>
        <taxon>Neoptera</taxon>
        <taxon>Paraneoptera</taxon>
        <taxon>Hemiptera</taxon>
        <taxon>Heteroptera</taxon>
        <taxon>Panheteroptera</taxon>
        <taxon>Nepomorpha</taxon>
        <taxon>Nepidae</taxon>
        <taxon>Ranatrinae</taxon>
        <taxon>Ranatra</taxon>
    </lineage>
</organism>
<feature type="domain" description="Peptidase C2 calpain" evidence="5">
    <location>
        <begin position="1"/>
        <end position="150"/>
    </location>
</feature>